<proteinExistence type="predicted"/>
<dbReference type="AlphaFoldDB" id="F4XLY2"/>
<dbReference type="EMBL" id="GL890835">
    <property type="protein sequence ID" value="EGJ34404.1"/>
    <property type="molecule type" value="Genomic_DNA"/>
</dbReference>
<dbReference type="eggNOG" id="ENOG50336HE">
    <property type="taxonomic scope" value="Bacteria"/>
</dbReference>
<organism evidence="2 3">
    <name type="scientific">Moorena producens 3L</name>
    <dbReference type="NCBI Taxonomy" id="489825"/>
    <lineage>
        <taxon>Bacteria</taxon>
        <taxon>Bacillati</taxon>
        <taxon>Cyanobacteriota</taxon>
        <taxon>Cyanophyceae</taxon>
        <taxon>Coleofasciculales</taxon>
        <taxon>Coleofasciculaceae</taxon>
        <taxon>Moorena</taxon>
    </lineage>
</organism>
<reference evidence="3" key="1">
    <citation type="journal article" date="2011" name="Proc. Natl. Acad. Sci. U.S.A.">
        <title>Genomic insights into the physiology and ecology of the marine filamentous cyanobacterium Lyngbya majuscula.</title>
        <authorList>
            <person name="Jones A.C."/>
            <person name="Monroe E.A."/>
            <person name="Podell S."/>
            <person name="Hess W.R."/>
            <person name="Klages S."/>
            <person name="Esquenazi E."/>
            <person name="Niessen S."/>
            <person name="Hoover H."/>
            <person name="Rothmann M."/>
            <person name="Lasken R.S."/>
            <person name="Yates J.R.III."/>
            <person name="Reinhardt R."/>
            <person name="Kube M."/>
            <person name="Burkart M.D."/>
            <person name="Allen E.E."/>
            <person name="Dorrestein P.C."/>
            <person name="Gerwick W.H."/>
            <person name="Gerwick L."/>
        </authorList>
    </citation>
    <scope>NUCLEOTIDE SEQUENCE [LARGE SCALE GENOMIC DNA]</scope>
    <source>
        <strain evidence="3">3L</strain>
    </source>
</reference>
<protein>
    <submittedName>
        <fullName evidence="2">Uncharacterized protein</fullName>
    </submittedName>
</protein>
<dbReference type="Proteomes" id="UP000003959">
    <property type="component" value="Unassembled WGS sequence"/>
</dbReference>
<name>F4XLY2_9CYAN</name>
<dbReference type="RefSeq" id="WP_008180385.1">
    <property type="nucleotide sequence ID" value="NZ_GL890835.1"/>
</dbReference>
<gene>
    <name evidence="2" type="ORF">LYNGBM3L_16830</name>
</gene>
<sequence length="142" mass="15284">MEMMLKRFTLVIFASLCLFLGGGIQYSHAADLAGQVTLALPRTPAHDEAVRVRISAGVLPRRSSIVVRSMDGRILGTVSPFGVRPGQPSGVYTIPLPERVLKDGKVSLVLQLKQKGAKGVRAPSAEEFLGAELVYIPITPFD</sequence>
<evidence type="ECO:0000256" key="1">
    <source>
        <dbReference type="SAM" id="SignalP"/>
    </source>
</evidence>
<feature type="chain" id="PRO_5003324378" evidence="1">
    <location>
        <begin position="30"/>
        <end position="142"/>
    </location>
</feature>
<evidence type="ECO:0000313" key="2">
    <source>
        <dbReference type="EMBL" id="EGJ34404.1"/>
    </source>
</evidence>
<dbReference type="OrthoDB" id="1551408at2"/>
<keyword evidence="1" id="KW-0732">Signal</keyword>
<accession>F4XLY2</accession>
<feature type="signal peptide" evidence="1">
    <location>
        <begin position="1"/>
        <end position="29"/>
    </location>
</feature>
<keyword evidence="3" id="KW-1185">Reference proteome</keyword>
<dbReference type="HOGENOM" id="CLU_1813635_0_0_3"/>
<evidence type="ECO:0000313" key="3">
    <source>
        <dbReference type="Proteomes" id="UP000003959"/>
    </source>
</evidence>